<dbReference type="EMBL" id="KN824416">
    <property type="protein sequence ID" value="KIM20633.1"/>
    <property type="molecule type" value="Genomic_DNA"/>
</dbReference>
<gene>
    <name evidence="2" type="ORF">M408DRAFT_128930</name>
</gene>
<proteinExistence type="predicted"/>
<dbReference type="Proteomes" id="UP000054097">
    <property type="component" value="Unassembled WGS sequence"/>
</dbReference>
<protein>
    <submittedName>
        <fullName evidence="2">Uncharacterized protein</fullName>
    </submittedName>
</protein>
<evidence type="ECO:0000313" key="2">
    <source>
        <dbReference type="EMBL" id="KIM20633.1"/>
    </source>
</evidence>
<sequence>MGNELSKPRTKNKKKLNSTTVTPVGTVPPHVQSPSTSAPPTRIVTQEAQSSTTQEAKPQDDNERNPTYQVTLDGSIYFFDTVRQISEATELLAPLKAVCGVIVKALETTRVRLYTPTRTNGDT</sequence>
<evidence type="ECO:0000256" key="1">
    <source>
        <dbReference type="SAM" id="MobiDB-lite"/>
    </source>
</evidence>
<feature type="region of interest" description="Disordered" evidence="1">
    <location>
        <begin position="1"/>
        <end position="67"/>
    </location>
</feature>
<dbReference type="AlphaFoldDB" id="A0A0C2W2E0"/>
<dbReference type="HOGENOM" id="CLU_2016622_0_0_1"/>
<evidence type="ECO:0000313" key="3">
    <source>
        <dbReference type="Proteomes" id="UP000054097"/>
    </source>
</evidence>
<accession>A0A0C2W2E0</accession>
<organism evidence="2 3">
    <name type="scientific">Serendipita vermifera MAFF 305830</name>
    <dbReference type="NCBI Taxonomy" id="933852"/>
    <lineage>
        <taxon>Eukaryota</taxon>
        <taxon>Fungi</taxon>
        <taxon>Dikarya</taxon>
        <taxon>Basidiomycota</taxon>
        <taxon>Agaricomycotina</taxon>
        <taxon>Agaricomycetes</taxon>
        <taxon>Sebacinales</taxon>
        <taxon>Serendipitaceae</taxon>
        <taxon>Serendipita</taxon>
    </lineage>
</organism>
<feature type="compositionally biased region" description="Low complexity" evidence="1">
    <location>
        <begin position="19"/>
        <end position="30"/>
    </location>
</feature>
<feature type="compositionally biased region" description="Polar residues" evidence="1">
    <location>
        <begin position="32"/>
        <end position="56"/>
    </location>
</feature>
<reference evidence="3" key="2">
    <citation type="submission" date="2015-01" db="EMBL/GenBank/DDBJ databases">
        <title>Evolutionary Origins and Diversification of the Mycorrhizal Mutualists.</title>
        <authorList>
            <consortium name="DOE Joint Genome Institute"/>
            <consortium name="Mycorrhizal Genomics Consortium"/>
            <person name="Kohler A."/>
            <person name="Kuo A."/>
            <person name="Nagy L.G."/>
            <person name="Floudas D."/>
            <person name="Copeland A."/>
            <person name="Barry K.W."/>
            <person name="Cichocki N."/>
            <person name="Veneault-Fourrey C."/>
            <person name="LaButti K."/>
            <person name="Lindquist E.A."/>
            <person name="Lipzen A."/>
            <person name="Lundell T."/>
            <person name="Morin E."/>
            <person name="Murat C."/>
            <person name="Riley R."/>
            <person name="Ohm R."/>
            <person name="Sun H."/>
            <person name="Tunlid A."/>
            <person name="Henrissat B."/>
            <person name="Grigoriev I.V."/>
            <person name="Hibbett D.S."/>
            <person name="Martin F."/>
        </authorList>
    </citation>
    <scope>NUCLEOTIDE SEQUENCE [LARGE SCALE GENOMIC DNA]</scope>
    <source>
        <strain evidence="3">MAFF 305830</strain>
    </source>
</reference>
<reference evidence="2 3" key="1">
    <citation type="submission" date="2014-04" db="EMBL/GenBank/DDBJ databases">
        <authorList>
            <consortium name="DOE Joint Genome Institute"/>
            <person name="Kuo A."/>
            <person name="Zuccaro A."/>
            <person name="Kohler A."/>
            <person name="Nagy L.G."/>
            <person name="Floudas D."/>
            <person name="Copeland A."/>
            <person name="Barry K.W."/>
            <person name="Cichocki N."/>
            <person name="Veneault-Fourrey C."/>
            <person name="LaButti K."/>
            <person name="Lindquist E.A."/>
            <person name="Lipzen A."/>
            <person name="Lundell T."/>
            <person name="Morin E."/>
            <person name="Murat C."/>
            <person name="Sun H."/>
            <person name="Tunlid A."/>
            <person name="Henrissat B."/>
            <person name="Grigoriev I.V."/>
            <person name="Hibbett D.S."/>
            <person name="Martin F."/>
            <person name="Nordberg H.P."/>
            <person name="Cantor M.N."/>
            <person name="Hua S.X."/>
        </authorList>
    </citation>
    <scope>NUCLEOTIDE SEQUENCE [LARGE SCALE GENOMIC DNA]</scope>
    <source>
        <strain evidence="2 3">MAFF 305830</strain>
    </source>
</reference>
<name>A0A0C2W2E0_SERVB</name>
<keyword evidence="3" id="KW-1185">Reference proteome</keyword>
<dbReference type="OrthoDB" id="10586501at2759"/>